<proteinExistence type="predicted"/>
<dbReference type="Proteomes" id="UP001347796">
    <property type="component" value="Unassembled WGS sequence"/>
</dbReference>
<sequence length="123" mass="13882">MASGGLYLFITAVIITLCVIYSQHTEDTIADGHNGCASYLGKAASRFSNSKKITWIRALYQNTTITEITENERSSVYICYKEYEDPKIIIQNFGTNGTHWYVKKGCSGTFWITECYPEVAQEV</sequence>
<keyword evidence="1" id="KW-0812">Transmembrane</keyword>
<protein>
    <submittedName>
        <fullName evidence="2">Uncharacterized protein</fullName>
    </submittedName>
</protein>
<accession>A0AAN8JYC2</accession>
<gene>
    <name evidence="2" type="ORF">SNE40_008182</name>
</gene>
<dbReference type="EMBL" id="JAZGQO010000006">
    <property type="protein sequence ID" value="KAK6186076.1"/>
    <property type="molecule type" value="Genomic_DNA"/>
</dbReference>
<evidence type="ECO:0000256" key="1">
    <source>
        <dbReference type="SAM" id="Phobius"/>
    </source>
</evidence>
<feature type="transmembrane region" description="Helical" evidence="1">
    <location>
        <begin position="6"/>
        <end position="22"/>
    </location>
</feature>
<evidence type="ECO:0000313" key="3">
    <source>
        <dbReference type="Proteomes" id="UP001347796"/>
    </source>
</evidence>
<organism evidence="2 3">
    <name type="scientific">Patella caerulea</name>
    <name type="common">Rayed Mediterranean limpet</name>
    <dbReference type="NCBI Taxonomy" id="87958"/>
    <lineage>
        <taxon>Eukaryota</taxon>
        <taxon>Metazoa</taxon>
        <taxon>Spiralia</taxon>
        <taxon>Lophotrochozoa</taxon>
        <taxon>Mollusca</taxon>
        <taxon>Gastropoda</taxon>
        <taxon>Patellogastropoda</taxon>
        <taxon>Patelloidea</taxon>
        <taxon>Patellidae</taxon>
        <taxon>Patella</taxon>
    </lineage>
</organism>
<keyword evidence="1" id="KW-1133">Transmembrane helix</keyword>
<keyword evidence="1" id="KW-0472">Membrane</keyword>
<dbReference type="AlphaFoldDB" id="A0AAN8JYC2"/>
<keyword evidence="3" id="KW-1185">Reference proteome</keyword>
<evidence type="ECO:0000313" key="2">
    <source>
        <dbReference type="EMBL" id="KAK6186076.1"/>
    </source>
</evidence>
<reference evidence="2 3" key="1">
    <citation type="submission" date="2024-01" db="EMBL/GenBank/DDBJ databases">
        <title>The genome of the rayed Mediterranean limpet Patella caerulea (Linnaeus, 1758).</title>
        <authorList>
            <person name="Anh-Thu Weber A."/>
            <person name="Halstead-Nussloch G."/>
        </authorList>
    </citation>
    <scope>NUCLEOTIDE SEQUENCE [LARGE SCALE GENOMIC DNA]</scope>
    <source>
        <strain evidence="2">AATW-2023a</strain>
        <tissue evidence="2">Whole specimen</tissue>
    </source>
</reference>
<name>A0AAN8JYC2_PATCE</name>
<comment type="caution">
    <text evidence="2">The sequence shown here is derived from an EMBL/GenBank/DDBJ whole genome shotgun (WGS) entry which is preliminary data.</text>
</comment>